<dbReference type="GO" id="GO:0008236">
    <property type="term" value="F:serine-type peptidase activity"/>
    <property type="evidence" value="ECO:0007669"/>
    <property type="project" value="UniProtKB-KW"/>
</dbReference>
<dbReference type="Proteomes" id="UP000801428">
    <property type="component" value="Unassembled WGS sequence"/>
</dbReference>
<protein>
    <recommendedName>
        <fullName evidence="3">dipeptidyl-peptidase IV</fullName>
        <ecNumber evidence="3">3.4.14.5</ecNumber>
    </recommendedName>
</protein>
<feature type="domain" description="Peptidase S9 prolyl oligopeptidase catalytic" evidence="8">
    <location>
        <begin position="455"/>
        <end position="649"/>
    </location>
</feature>
<dbReference type="Gene3D" id="2.140.10.30">
    <property type="entry name" value="Dipeptidylpeptidase IV, N-terminal domain"/>
    <property type="match status" value="1"/>
</dbReference>
<evidence type="ECO:0000256" key="2">
    <source>
        <dbReference type="ARBA" id="ARBA00006150"/>
    </source>
</evidence>
<keyword evidence="7" id="KW-0732">Signal</keyword>
<dbReference type="GO" id="GO:0008239">
    <property type="term" value="F:dipeptidyl-peptidase activity"/>
    <property type="evidence" value="ECO:0007669"/>
    <property type="project" value="UniProtKB-EC"/>
</dbReference>
<dbReference type="PANTHER" id="PTHR11731:SF118">
    <property type="entry name" value="BLR1971 PROTEIN"/>
    <property type="match status" value="1"/>
</dbReference>
<accession>A0A9P4T3L5</accession>
<feature type="domain" description="Dipeptidylpeptidase IV N-terminal" evidence="9">
    <location>
        <begin position="82"/>
        <end position="369"/>
    </location>
</feature>
<evidence type="ECO:0000256" key="1">
    <source>
        <dbReference type="ARBA" id="ARBA00001257"/>
    </source>
</evidence>
<keyword evidence="11" id="KW-1185">Reference proteome</keyword>
<feature type="signal peptide" evidence="7">
    <location>
        <begin position="1"/>
        <end position="24"/>
    </location>
</feature>
<evidence type="ECO:0000256" key="4">
    <source>
        <dbReference type="ARBA" id="ARBA00022438"/>
    </source>
</evidence>
<dbReference type="InterPro" id="IPR002469">
    <property type="entry name" value="Peptidase_S9B_N"/>
</dbReference>
<sequence length="658" mass="74588">MWTHTLFLRFAFALLPISAPAASASQLSPRSEYRTSASLPKHAWSERELNINAEKFPTPKLLQTENLESLSKRQSNETDDSPIFFRNNNVWYRDASGQETQISTTGTDDSPFSNITYPSPDNKFVVVFQSTPAQDHIIYEVESSPYDQLQPRLHQFQYLKPGDNVTIDRPRMFDLTIMREVSTDNALFENPYQLYSLNGGWSADGSEFRFIYNQRGHQIVRIVGMSTKGDVRAIVEEKSDTFVDYSQKLYYRELSGSNSSSDSNEMIWASERDGWNHLYLYDLSSGSVRNQITKGEWVVRSVDYVDETKRQIWIKVLGAVAGQDPYYAHLARVNFDGSDFKILTAGDGDHSWYFNEDRSVFTDTWSRMDMAEKTVTRDAETGNKTADVSEGNLDSLLWPIPERFAALGRDNSTLIYGLIFRPYQMDNSTRYPVIEKIYAGPHDFFVPKSYMSHDEAHRLANQGFVVVLIDGMGTNWRSKAFHDVCHKNLKDAGYPDRIAWMKAAASTRPWMDISRVGVYGGSAGGQNAMAALLFHNDFYSVAAADCGCHDNRMDKLWWNEAWMGYPVDQSYEDSSNVVNAGKLEGSLLLTVGELDTNVDPASTMQVVNALTQLDKDFDLVVIPGGEHGVATTNSYALRRTQDFLYRKLKGAEPPKSWF</sequence>
<comment type="caution">
    <text evidence="10">The sequence shown here is derived from an EMBL/GenBank/DDBJ whole genome shotgun (WGS) entry which is preliminary data.</text>
</comment>
<dbReference type="GO" id="GO:0006508">
    <property type="term" value="P:proteolysis"/>
    <property type="evidence" value="ECO:0007669"/>
    <property type="project" value="InterPro"/>
</dbReference>
<dbReference type="Gene3D" id="3.40.50.1820">
    <property type="entry name" value="alpha/beta hydrolase"/>
    <property type="match status" value="1"/>
</dbReference>
<dbReference type="EC" id="3.4.14.5" evidence="3"/>
<dbReference type="AlphaFoldDB" id="A0A9P4T3L5"/>
<dbReference type="SUPFAM" id="SSF82171">
    <property type="entry name" value="DPP6 N-terminal domain-like"/>
    <property type="match status" value="1"/>
</dbReference>
<keyword evidence="6" id="KW-0325">Glycoprotein</keyword>
<keyword evidence="4" id="KW-0031">Aminopeptidase</keyword>
<dbReference type="SUPFAM" id="SSF53474">
    <property type="entry name" value="alpha/beta-Hydrolases"/>
    <property type="match status" value="1"/>
</dbReference>
<dbReference type="InterPro" id="IPR029058">
    <property type="entry name" value="AB_hydrolase_fold"/>
</dbReference>
<keyword evidence="4" id="KW-0645">Protease</keyword>
<evidence type="ECO:0000256" key="5">
    <source>
        <dbReference type="ARBA" id="ARBA00022825"/>
    </source>
</evidence>
<dbReference type="PANTHER" id="PTHR11731">
    <property type="entry name" value="PROTEASE FAMILY S9B,C DIPEPTIDYL-PEPTIDASE IV-RELATED"/>
    <property type="match status" value="1"/>
</dbReference>
<evidence type="ECO:0000313" key="11">
    <source>
        <dbReference type="Proteomes" id="UP000801428"/>
    </source>
</evidence>
<proteinExistence type="inferred from homology"/>
<reference evidence="10" key="1">
    <citation type="submission" date="2019-04" db="EMBL/GenBank/DDBJ databases">
        <title>Sequencing of skin fungus with MAO and IRED activity.</title>
        <authorList>
            <person name="Marsaioli A.J."/>
            <person name="Bonatto J.M.C."/>
            <person name="Reis Junior O."/>
        </authorList>
    </citation>
    <scope>NUCLEOTIDE SEQUENCE</scope>
    <source>
        <strain evidence="10">30M1</strain>
    </source>
</reference>
<dbReference type="OrthoDB" id="413400at2759"/>
<keyword evidence="4" id="KW-0378">Hydrolase</keyword>
<evidence type="ECO:0000256" key="3">
    <source>
        <dbReference type="ARBA" id="ARBA00012062"/>
    </source>
</evidence>
<comment type="similarity">
    <text evidence="2">Belongs to the peptidase S9B family.</text>
</comment>
<evidence type="ECO:0000256" key="6">
    <source>
        <dbReference type="ARBA" id="ARBA00023180"/>
    </source>
</evidence>
<comment type="catalytic activity">
    <reaction evidence="1">
        <text>Release of an N-terminal dipeptide, Xaa-Yaa-|-Zaa-, from a polypeptide, preferentially when Yaa is Pro, provided Zaa is neither Pro nor hydroxyproline.</text>
        <dbReference type="EC" id="3.4.14.5"/>
    </reaction>
</comment>
<dbReference type="InterPro" id="IPR001375">
    <property type="entry name" value="Peptidase_S9_cat"/>
</dbReference>
<dbReference type="InterPro" id="IPR050278">
    <property type="entry name" value="Serine_Prot_S9B/DPPIV"/>
</dbReference>
<evidence type="ECO:0000259" key="9">
    <source>
        <dbReference type="Pfam" id="PF00930"/>
    </source>
</evidence>
<dbReference type="Pfam" id="PF00930">
    <property type="entry name" value="DPPIV_N"/>
    <property type="match status" value="1"/>
</dbReference>
<organism evidence="10 11">
    <name type="scientific">Curvularia kusanoi</name>
    <name type="common">Cochliobolus kusanoi</name>
    <dbReference type="NCBI Taxonomy" id="90978"/>
    <lineage>
        <taxon>Eukaryota</taxon>
        <taxon>Fungi</taxon>
        <taxon>Dikarya</taxon>
        <taxon>Ascomycota</taxon>
        <taxon>Pezizomycotina</taxon>
        <taxon>Dothideomycetes</taxon>
        <taxon>Pleosporomycetidae</taxon>
        <taxon>Pleosporales</taxon>
        <taxon>Pleosporineae</taxon>
        <taxon>Pleosporaceae</taxon>
        <taxon>Curvularia</taxon>
    </lineage>
</organism>
<evidence type="ECO:0000256" key="7">
    <source>
        <dbReference type="SAM" id="SignalP"/>
    </source>
</evidence>
<dbReference type="Pfam" id="PF00326">
    <property type="entry name" value="Peptidase_S9"/>
    <property type="match status" value="1"/>
</dbReference>
<evidence type="ECO:0000259" key="8">
    <source>
        <dbReference type="Pfam" id="PF00326"/>
    </source>
</evidence>
<name>A0A9P4T3L5_CURKU</name>
<dbReference type="EMBL" id="SWKU01000057">
    <property type="protein sequence ID" value="KAF2993232.1"/>
    <property type="molecule type" value="Genomic_DNA"/>
</dbReference>
<feature type="chain" id="PRO_5040243151" description="dipeptidyl-peptidase IV" evidence="7">
    <location>
        <begin position="25"/>
        <end position="658"/>
    </location>
</feature>
<evidence type="ECO:0000313" key="10">
    <source>
        <dbReference type="EMBL" id="KAF2993232.1"/>
    </source>
</evidence>
<gene>
    <name evidence="10" type="ORF">E8E13_001665</name>
</gene>
<dbReference type="GO" id="GO:0004177">
    <property type="term" value="F:aminopeptidase activity"/>
    <property type="evidence" value="ECO:0007669"/>
    <property type="project" value="UniProtKB-KW"/>
</dbReference>
<keyword evidence="5" id="KW-0720">Serine protease</keyword>